<feature type="transmembrane region" description="Helical" evidence="6">
    <location>
        <begin position="479"/>
        <end position="499"/>
    </location>
</feature>
<feature type="transmembrane region" description="Helical" evidence="6">
    <location>
        <begin position="321"/>
        <end position="340"/>
    </location>
</feature>
<protein>
    <submittedName>
        <fullName evidence="8">Putative G-protein coupled receptor</fullName>
    </submittedName>
</protein>
<keyword evidence="8" id="KW-0675">Receptor</keyword>
<feature type="transmembrane region" description="Helical" evidence="6">
    <location>
        <begin position="442"/>
        <end position="467"/>
    </location>
</feature>
<dbReference type="InterPro" id="IPR053219">
    <property type="entry name" value="GPCR_Dmsr-1"/>
</dbReference>
<feature type="transmembrane region" description="Helical" evidence="6">
    <location>
        <begin position="155"/>
        <end position="183"/>
    </location>
</feature>
<accession>A0A0L7R1V0</accession>
<feature type="transmembrane region" description="Helical" evidence="6">
    <location>
        <begin position="119"/>
        <end position="143"/>
    </location>
</feature>
<dbReference type="STRING" id="597456.A0A0L7R1V0"/>
<comment type="similarity">
    <text evidence="2">Belongs to the G-protein coupled receptor 1 family.</text>
</comment>
<dbReference type="InterPro" id="IPR019427">
    <property type="entry name" value="7TM_GPCR_serpentine_rcpt_Srw"/>
</dbReference>
<evidence type="ECO:0000313" key="8">
    <source>
        <dbReference type="EMBL" id="KOC64818.1"/>
    </source>
</evidence>
<keyword evidence="5 6" id="KW-0472">Membrane</keyword>
<dbReference type="InterPro" id="IPR017452">
    <property type="entry name" value="GPCR_Rhodpsn_7TM"/>
</dbReference>
<keyword evidence="4 6" id="KW-1133">Transmembrane helix</keyword>
<dbReference type="Pfam" id="PF10324">
    <property type="entry name" value="7TM_GPCR_Srw"/>
    <property type="match status" value="2"/>
</dbReference>
<proteinExistence type="inferred from homology"/>
<dbReference type="EMBL" id="KQ414667">
    <property type="protein sequence ID" value="KOC64818.1"/>
    <property type="molecule type" value="Genomic_DNA"/>
</dbReference>
<name>A0A0L7R1V0_9HYME</name>
<evidence type="ECO:0000256" key="3">
    <source>
        <dbReference type="ARBA" id="ARBA00022692"/>
    </source>
</evidence>
<evidence type="ECO:0000313" key="9">
    <source>
        <dbReference type="Proteomes" id="UP000053825"/>
    </source>
</evidence>
<keyword evidence="3 6" id="KW-0812">Transmembrane</keyword>
<evidence type="ECO:0000256" key="1">
    <source>
        <dbReference type="ARBA" id="ARBA00004370"/>
    </source>
</evidence>
<dbReference type="SUPFAM" id="SSF81321">
    <property type="entry name" value="Family A G protein-coupled receptor-like"/>
    <property type="match status" value="2"/>
</dbReference>
<keyword evidence="9" id="KW-1185">Reference proteome</keyword>
<dbReference type="InterPro" id="IPR000276">
    <property type="entry name" value="GPCR_Rhodpsn"/>
</dbReference>
<evidence type="ECO:0000256" key="6">
    <source>
        <dbReference type="SAM" id="Phobius"/>
    </source>
</evidence>
<organism evidence="8 9">
    <name type="scientific">Habropoda laboriosa</name>
    <dbReference type="NCBI Taxonomy" id="597456"/>
    <lineage>
        <taxon>Eukaryota</taxon>
        <taxon>Metazoa</taxon>
        <taxon>Ecdysozoa</taxon>
        <taxon>Arthropoda</taxon>
        <taxon>Hexapoda</taxon>
        <taxon>Insecta</taxon>
        <taxon>Pterygota</taxon>
        <taxon>Neoptera</taxon>
        <taxon>Endopterygota</taxon>
        <taxon>Hymenoptera</taxon>
        <taxon>Apocrita</taxon>
        <taxon>Aculeata</taxon>
        <taxon>Apoidea</taxon>
        <taxon>Anthophila</taxon>
        <taxon>Apidae</taxon>
        <taxon>Habropoda</taxon>
    </lineage>
</organism>
<gene>
    <name evidence="8" type="ORF">WH47_00321</name>
</gene>
<evidence type="ECO:0000256" key="5">
    <source>
        <dbReference type="ARBA" id="ARBA00023136"/>
    </source>
</evidence>
<dbReference type="CDD" id="cd14978">
    <property type="entry name" value="7tmA_FMRFamide_R-like"/>
    <property type="match status" value="1"/>
</dbReference>
<comment type="subcellular location">
    <subcellularLocation>
        <location evidence="1">Membrane</location>
    </subcellularLocation>
</comment>
<dbReference type="AlphaFoldDB" id="A0A0L7R1V0"/>
<evidence type="ECO:0000256" key="2">
    <source>
        <dbReference type="ARBA" id="ARBA00010663"/>
    </source>
</evidence>
<evidence type="ECO:0000256" key="4">
    <source>
        <dbReference type="ARBA" id="ARBA00022989"/>
    </source>
</evidence>
<dbReference type="PRINTS" id="PR00237">
    <property type="entry name" value="GPCRRHODOPSN"/>
</dbReference>
<feature type="transmembrane region" description="Helical" evidence="6">
    <location>
        <begin position="372"/>
        <end position="395"/>
    </location>
</feature>
<sequence length="535" mass="61592">MLRNNEEFLRRMNLNATLLHLKRMLGHMTTMSRLDNYTDVLLSWNITDEDIDYVNNYNISNLAKPACYCNGTVRDLAVKYRNYHGYVALVVCLFGMLANMLNFIVLTRKDMVTTPINSILTALAMADGLVMLEYIPFAIYMYIVLPKRQIFPYAWAVFVLFHMHFTQLLHTISIAITLTLAVWRYIAISSYYNEYFEYLGYPNSESSSLNRKPSTIFTHGLNNFMFIDTVIDHDIAGTTHGLFNYRCTNIVRILTEDHAIDLPSINMLNSSRFEYPSTGCNHTHSDVLCIYNYRVMHPMSKTIRLFPQYNAWCTTARCRTALWSSVLVPIVACAPSYLVFGIREQTLNENGTMEIAYIVDSQHKDFFYQLNFWVLGVVVKLLPCVILTVISCWLIKALYRAKSRKQALKNYNQCKSTTSMGNGMVPRRPSKSEKRADRTTKMLVAVLLLFLVTEIPQGILGLLSGVLGDCFFRNCYHNFGEVMDILALLNGAINFILYCSMSRQFRTTFGQLFKPRIMKKWQPATQQTDVQSTYV</sequence>
<dbReference type="Proteomes" id="UP000053825">
    <property type="component" value="Unassembled WGS sequence"/>
</dbReference>
<dbReference type="PANTHER" id="PTHR46273:SF4">
    <property type="entry name" value="AT19640P"/>
    <property type="match status" value="1"/>
</dbReference>
<evidence type="ECO:0000259" key="7">
    <source>
        <dbReference type="PROSITE" id="PS50262"/>
    </source>
</evidence>
<dbReference type="Gene3D" id="1.20.1070.10">
    <property type="entry name" value="Rhodopsin 7-helix transmembrane proteins"/>
    <property type="match status" value="2"/>
</dbReference>
<dbReference type="PROSITE" id="PS50262">
    <property type="entry name" value="G_PROTEIN_RECEP_F1_2"/>
    <property type="match status" value="1"/>
</dbReference>
<feature type="transmembrane region" description="Helical" evidence="6">
    <location>
        <begin position="83"/>
        <end position="107"/>
    </location>
</feature>
<feature type="domain" description="G-protein coupled receptors family 1 profile" evidence="7">
    <location>
        <begin position="98"/>
        <end position="498"/>
    </location>
</feature>
<dbReference type="OrthoDB" id="5864054at2759"/>
<reference evidence="8 9" key="1">
    <citation type="submission" date="2015-07" db="EMBL/GenBank/DDBJ databases">
        <title>The genome of Habropoda laboriosa.</title>
        <authorList>
            <person name="Pan H."/>
            <person name="Kapheim K."/>
        </authorList>
    </citation>
    <scope>NUCLEOTIDE SEQUENCE [LARGE SCALE GENOMIC DNA]</scope>
    <source>
        <strain evidence="8">0110345459</strain>
    </source>
</reference>
<dbReference type="GO" id="GO:0005886">
    <property type="term" value="C:plasma membrane"/>
    <property type="evidence" value="ECO:0007669"/>
    <property type="project" value="TreeGrafter"/>
</dbReference>
<dbReference type="GO" id="GO:0008528">
    <property type="term" value="F:G protein-coupled peptide receptor activity"/>
    <property type="evidence" value="ECO:0007669"/>
    <property type="project" value="InterPro"/>
</dbReference>
<dbReference type="PANTHER" id="PTHR46273">
    <property type="entry name" value="MYOSUPPRESSIN RECEPTOR 1, ISOFORM B-RELATED"/>
    <property type="match status" value="1"/>
</dbReference>